<name>A0A166QZC9_9AGAM</name>
<dbReference type="EMBL" id="KV417507">
    <property type="protein sequence ID" value="KZP27730.1"/>
    <property type="molecule type" value="Genomic_DNA"/>
</dbReference>
<feature type="non-terminal residue" evidence="1">
    <location>
        <position position="1"/>
    </location>
</feature>
<dbReference type="AlphaFoldDB" id="A0A166QZC9"/>
<sequence>GGTAMSAFNAGKQRLMLEEERVVVDFCLESADQGFPLTHSNTYAAADGILTARMGEDHEPLGHNWVN</sequence>
<evidence type="ECO:0000313" key="1">
    <source>
        <dbReference type="EMBL" id="KZP27730.1"/>
    </source>
</evidence>
<dbReference type="OrthoDB" id="3197907at2759"/>
<gene>
    <name evidence="1" type="ORF">FIBSPDRAFT_671510</name>
</gene>
<feature type="non-terminal residue" evidence="1">
    <location>
        <position position="67"/>
    </location>
</feature>
<accession>A0A166QZC9</accession>
<keyword evidence="2" id="KW-1185">Reference proteome</keyword>
<reference evidence="1 2" key="1">
    <citation type="journal article" date="2016" name="Mol. Biol. Evol.">
        <title>Comparative Genomics of Early-Diverging Mushroom-Forming Fungi Provides Insights into the Origins of Lignocellulose Decay Capabilities.</title>
        <authorList>
            <person name="Nagy L.G."/>
            <person name="Riley R."/>
            <person name="Tritt A."/>
            <person name="Adam C."/>
            <person name="Daum C."/>
            <person name="Floudas D."/>
            <person name="Sun H."/>
            <person name="Yadav J.S."/>
            <person name="Pangilinan J."/>
            <person name="Larsson K.H."/>
            <person name="Matsuura K."/>
            <person name="Barry K."/>
            <person name="Labutti K."/>
            <person name="Kuo R."/>
            <person name="Ohm R.A."/>
            <person name="Bhattacharya S.S."/>
            <person name="Shirouzu T."/>
            <person name="Yoshinaga Y."/>
            <person name="Martin F.M."/>
            <person name="Grigoriev I.V."/>
            <person name="Hibbett D.S."/>
        </authorList>
    </citation>
    <scope>NUCLEOTIDE SEQUENCE [LARGE SCALE GENOMIC DNA]</scope>
    <source>
        <strain evidence="1 2">CBS 109695</strain>
    </source>
</reference>
<protein>
    <submittedName>
        <fullName evidence="1">Uncharacterized protein</fullName>
    </submittedName>
</protein>
<proteinExistence type="predicted"/>
<evidence type="ECO:0000313" key="2">
    <source>
        <dbReference type="Proteomes" id="UP000076532"/>
    </source>
</evidence>
<organism evidence="1 2">
    <name type="scientific">Athelia psychrophila</name>
    <dbReference type="NCBI Taxonomy" id="1759441"/>
    <lineage>
        <taxon>Eukaryota</taxon>
        <taxon>Fungi</taxon>
        <taxon>Dikarya</taxon>
        <taxon>Basidiomycota</taxon>
        <taxon>Agaricomycotina</taxon>
        <taxon>Agaricomycetes</taxon>
        <taxon>Agaricomycetidae</taxon>
        <taxon>Atheliales</taxon>
        <taxon>Atheliaceae</taxon>
        <taxon>Athelia</taxon>
    </lineage>
</organism>
<dbReference type="Proteomes" id="UP000076532">
    <property type="component" value="Unassembled WGS sequence"/>
</dbReference>